<feature type="region of interest" description="Disordered" evidence="1">
    <location>
        <begin position="268"/>
        <end position="303"/>
    </location>
</feature>
<feature type="domain" description="ParB-like N-terminal" evidence="2">
    <location>
        <begin position="48"/>
        <end position="132"/>
    </location>
</feature>
<feature type="compositionally biased region" description="Basic and acidic residues" evidence="1">
    <location>
        <begin position="287"/>
        <end position="303"/>
    </location>
</feature>
<evidence type="ECO:0000256" key="1">
    <source>
        <dbReference type="SAM" id="MobiDB-lite"/>
    </source>
</evidence>
<proteinExistence type="predicted"/>
<reference evidence="3" key="1">
    <citation type="submission" date="2022-08" db="EMBL/GenBank/DDBJ databases">
        <title>Whole genome sequencing of non-tuberculosis mycobacteria type-strains.</title>
        <authorList>
            <person name="Igarashi Y."/>
            <person name="Osugi A."/>
            <person name="Mitarai S."/>
        </authorList>
    </citation>
    <scope>NUCLEOTIDE SEQUENCE</scope>
    <source>
        <strain evidence="3">DSM 45127</strain>
    </source>
</reference>
<dbReference type="SUPFAM" id="SSF110849">
    <property type="entry name" value="ParB/Sulfiredoxin"/>
    <property type="match status" value="1"/>
</dbReference>
<dbReference type="SMART" id="SM00470">
    <property type="entry name" value="ParB"/>
    <property type="match status" value="1"/>
</dbReference>
<dbReference type="Proteomes" id="UP001055336">
    <property type="component" value="Chromosome"/>
</dbReference>
<organism evidence="3 4">
    <name type="scientific">Mycobacterium paraterrae</name>
    <dbReference type="NCBI Taxonomy" id="577492"/>
    <lineage>
        <taxon>Bacteria</taxon>
        <taxon>Bacillati</taxon>
        <taxon>Actinomycetota</taxon>
        <taxon>Actinomycetes</taxon>
        <taxon>Mycobacteriales</taxon>
        <taxon>Mycobacteriaceae</taxon>
        <taxon>Mycobacterium</taxon>
    </lineage>
</organism>
<gene>
    <name evidence="3" type="ORF">MKK62_08575</name>
</gene>
<evidence type="ECO:0000259" key="2">
    <source>
        <dbReference type="SMART" id="SM00470"/>
    </source>
</evidence>
<evidence type="ECO:0000313" key="3">
    <source>
        <dbReference type="EMBL" id="UMB71285.1"/>
    </source>
</evidence>
<keyword evidence="4" id="KW-1185">Reference proteome</keyword>
<protein>
    <submittedName>
        <fullName evidence="3">ParB N-terminal domain-containing protein</fullName>
    </submittedName>
</protein>
<sequence>MQLRESSARVIGEADMTVASFPGYGQLDPLSACAVEEWVHRGSMLPVEDIPLAAIRSSYTPRKTKANESHIQVLAQSPLPLPPIVIHRGSMRVIDGVHRLRATELRGHSTIAARLFEGNDAEAFALAVHLNVTHGLPLTLAERKAAAQRVLQSYPHWSDRSIGLIAGVSNKTVGKLRGCTTEEISQLNPRLGRDGKIRPVSPANGRHRAAEFLSMNPRASLREIARKAGVSVTTARDVRQRIGKGESPLPDNLAKRVGQVAASAVGATTAPVPSPLATPSQGSRNVPEGRGRDLLQRLRNDPSVRSSERGRALLRLLSTVVVAISACEEFADSAPAHCAGTFAEIARKNARAWQGIAEKFEANAH</sequence>
<accession>A0ABY3VUT5</accession>
<dbReference type="EMBL" id="CP092488">
    <property type="protein sequence ID" value="UMB71285.1"/>
    <property type="molecule type" value="Genomic_DNA"/>
</dbReference>
<evidence type="ECO:0000313" key="4">
    <source>
        <dbReference type="Proteomes" id="UP001055336"/>
    </source>
</evidence>
<name>A0ABY3VUT5_9MYCO</name>
<dbReference type="InterPro" id="IPR036086">
    <property type="entry name" value="ParB/Sulfiredoxin_sf"/>
</dbReference>
<dbReference type="InterPro" id="IPR003115">
    <property type="entry name" value="ParB_N"/>
</dbReference>
<dbReference type="RefSeq" id="WP_240263037.1">
    <property type="nucleotide sequence ID" value="NZ_CP092488.2"/>
</dbReference>